<protein>
    <submittedName>
        <fullName evidence="1">Plasma membrane snare protein</fullName>
    </submittedName>
</protein>
<evidence type="ECO:0000313" key="1">
    <source>
        <dbReference type="EMBL" id="GME22411.1"/>
    </source>
</evidence>
<gene>
    <name evidence="1" type="primary">g10270</name>
    <name evidence="1" type="ORF">NpPPO83_00010270</name>
</gene>
<sequence length="398" mass="41806">MGLFSKKDKSSSDAASDADRKALFGSKKGSPAPSNPYAAAPPPPYSGGGAPSDRARAEKTPVPPGGYGGSGGGYGGAGAYGQDRFGSNSGGGGGGGGTASRYGAGGYGGMGDSDAGRNELFGNAAQRAQAGSPAGAAGGYGGPPGGTAAGAGGGSAYGAYQDRQLTQEEEEEEDVQAAKQQIRFMKQQDVSSTRNALRLAAQAEETGRDTLSRLGAQGERIHNTEKNLDLAENQNRLAEEKARELKTLNKSMFAMHVSNPFTASKRREQRDEAIMDTHRKERQQREDTRQAAWESSQRAQQMQKGVDRAGGPGGNKGASLAERSKYQFEADSEDDEMENEIDANLDALHGAAGRLKGLASAMGTEVDQQNKHIARITDKTDRVDDQIAMNRARLDRIK</sequence>
<dbReference type="Proteomes" id="UP001165186">
    <property type="component" value="Unassembled WGS sequence"/>
</dbReference>
<accession>A0ACB5RQK2</accession>
<proteinExistence type="predicted"/>
<organism evidence="1 2">
    <name type="scientific">Neofusicoccum parvum</name>
    <dbReference type="NCBI Taxonomy" id="310453"/>
    <lineage>
        <taxon>Eukaryota</taxon>
        <taxon>Fungi</taxon>
        <taxon>Dikarya</taxon>
        <taxon>Ascomycota</taxon>
        <taxon>Pezizomycotina</taxon>
        <taxon>Dothideomycetes</taxon>
        <taxon>Dothideomycetes incertae sedis</taxon>
        <taxon>Botryosphaeriales</taxon>
        <taxon>Botryosphaeriaceae</taxon>
        <taxon>Neofusicoccum</taxon>
    </lineage>
</organism>
<comment type="caution">
    <text evidence="1">The sequence shown here is derived from an EMBL/GenBank/DDBJ whole genome shotgun (WGS) entry which is preliminary data.</text>
</comment>
<dbReference type="EMBL" id="BSXG01000002">
    <property type="protein sequence ID" value="GME22411.1"/>
    <property type="molecule type" value="Genomic_DNA"/>
</dbReference>
<reference evidence="1" key="1">
    <citation type="submission" date="2024-09" db="EMBL/GenBank/DDBJ databases">
        <title>Draft Genome Sequences of Neofusicoccum parvum.</title>
        <authorList>
            <person name="Ashida A."/>
            <person name="Camagna M."/>
            <person name="Tanaka A."/>
            <person name="Takemoto D."/>
        </authorList>
    </citation>
    <scope>NUCLEOTIDE SEQUENCE</scope>
    <source>
        <strain evidence="1">PPO83</strain>
    </source>
</reference>
<name>A0ACB5RQK2_9PEZI</name>
<evidence type="ECO:0000313" key="2">
    <source>
        <dbReference type="Proteomes" id="UP001165186"/>
    </source>
</evidence>
<keyword evidence="2" id="KW-1185">Reference proteome</keyword>